<keyword evidence="5 8" id="KW-0863">Zinc-finger</keyword>
<dbReference type="GO" id="GO:0005737">
    <property type="term" value="C:cytoplasm"/>
    <property type="evidence" value="ECO:0007669"/>
    <property type="project" value="TreeGrafter"/>
</dbReference>
<dbReference type="EC" id="2.3.2.27" evidence="2"/>
<evidence type="ECO:0000256" key="5">
    <source>
        <dbReference type="ARBA" id="ARBA00022771"/>
    </source>
</evidence>
<dbReference type="InterPro" id="IPR001841">
    <property type="entry name" value="Znf_RING"/>
</dbReference>
<evidence type="ECO:0000313" key="12">
    <source>
        <dbReference type="Proteomes" id="UP000191518"/>
    </source>
</evidence>
<dbReference type="GO" id="GO:0008270">
    <property type="term" value="F:zinc ion binding"/>
    <property type="evidence" value="ECO:0007669"/>
    <property type="project" value="UniProtKB-KW"/>
</dbReference>
<dbReference type="PROSITE" id="PS50089">
    <property type="entry name" value="ZF_RING_2"/>
    <property type="match status" value="1"/>
</dbReference>
<feature type="region of interest" description="Disordered" evidence="9">
    <location>
        <begin position="38"/>
        <end position="127"/>
    </location>
</feature>
<dbReference type="GO" id="GO:0016567">
    <property type="term" value="P:protein ubiquitination"/>
    <property type="evidence" value="ECO:0007669"/>
    <property type="project" value="TreeGrafter"/>
</dbReference>
<protein>
    <recommendedName>
        <fullName evidence="2">RING-type E3 ubiquitin transferase</fullName>
        <ecNumber evidence="2">2.3.2.27</ecNumber>
    </recommendedName>
</protein>
<evidence type="ECO:0000256" key="2">
    <source>
        <dbReference type="ARBA" id="ARBA00012483"/>
    </source>
</evidence>
<evidence type="ECO:0000256" key="9">
    <source>
        <dbReference type="SAM" id="MobiDB-lite"/>
    </source>
</evidence>
<comment type="caution">
    <text evidence="11">The sequence shown here is derived from an EMBL/GenBank/DDBJ whole genome shotgun (WGS) entry which is preliminary data.</text>
</comment>
<dbReference type="FunFam" id="3.30.40.10:FF:000127">
    <property type="entry name" value="E3 ubiquitin-protein ligase RNF181"/>
    <property type="match status" value="1"/>
</dbReference>
<sequence length="434" mass="47459">MDSGDRMFCHACGGVWPKDGGLTCPHCESEFTEIIEIPPEQASEDSPSHRANSSSPSRVNPWIDHNPWEQDTQEQQGPGLFGSGTPPYTFSRTYRSPDGRFSFSSTTVDSRFPSGQRNDGPNPMVPMMMQSFDTLLQNLMEPNPRGYRGFGEDPFHPQSSTSPDWLEDDHLTGHHPGLSPRNADAPQPPNHNPTDLAEIMEAIRADIGIQTTQRARGARSATSPQALSILSAILNMGRSGDAVYSQQELDRVIMQLMENTGGTSTAAPPASDAAVQALPKKKINEEMMGSEGKAVCSICMDNVDLGLEVTVLPCTHWFHFNCIHAWLTQHNTCPHCRRSINSNTAGGEGTCEDPVVIQDSPEQPRSHRRHSSARTIRSGQSSLSSLQNRISPRTSPLRSPTPEGDESSNRRSSRSEGNSGGFTSWFTNRFGSSA</sequence>
<feature type="region of interest" description="Disordered" evidence="9">
    <location>
        <begin position="140"/>
        <end position="194"/>
    </location>
</feature>
<evidence type="ECO:0000256" key="6">
    <source>
        <dbReference type="ARBA" id="ARBA00022786"/>
    </source>
</evidence>
<reference evidence="12" key="1">
    <citation type="journal article" date="2017" name="Nat. Microbiol.">
        <title>Global analysis of biosynthetic gene clusters reveals vast potential of secondary metabolite production in Penicillium species.</title>
        <authorList>
            <person name="Nielsen J.C."/>
            <person name="Grijseels S."/>
            <person name="Prigent S."/>
            <person name="Ji B."/>
            <person name="Dainat J."/>
            <person name="Nielsen K.F."/>
            <person name="Frisvad J.C."/>
            <person name="Workman M."/>
            <person name="Nielsen J."/>
        </authorList>
    </citation>
    <scope>NUCLEOTIDE SEQUENCE [LARGE SCALE GENOMIC DNA]</scope>
    <source>
        <strain evidence="12">IBT 29486</strain>
    </source>
</reference>
<evidence type="ECO:0000256" key="1">
    <source>
        <dbReference type="ARBA" id="ARBA00000900"/>
    </source>
</evidence>
<evidence type="ECO:0000256" key="3">
    <source>
        <dbReference type="ARBA" id="ARBA00022679"/>
    </source>
</evidence>
<feature type="compositionally biased region" description="Polar residues" evidence="9">
    <location>
        <begin position="102"/>
        <end position="119"/>
    </location>
</feature>
<dbReference type="Gene3D" id="3.30.40.10">
    <property type="entry name" value="Zinc/RING finger domain, C3HC4 (zinc finger)"/>
    <property type="match status" value="1"/>
</dbReference>
<dbReference type="PANTHER" id="PTHR15710">
    <property type="entry name" value="E3 UBIQUITIN-PROTEIN LIGASE PRAJA"/>
    <property type="match status" value="1"/>
</dbReference>
<keyword evidence="7" id="KW-0862">Zinc</keyword>
<feature type="compositionally biased region" description="Low complexity" evidence="9">
    <location>
        <begin position="391"/>
        <end position="402"/>
    </location>
</feature>
<feature type="compositionally biased region" description="Polar residues" evidence="9">
    <location>
        <begin position="373"/>
        <end position="390"/>
    </location>
</feature>
<dbReference type="PANTHER" id="PTHR15710:SF228">
    <property type="entry name" value="FINGER DOMAIN PROTEIN, PUTATIVE-RELATED"/>
    <property type="match status" value="1"/>
</dbReference>
<evidence type="ECO:0000256" key="4">
    <source>
        <dbReference type="ARBA" id="ARBA00022723"/>
    </source>
</evidence>
<dbReference type="SMART" id="SM00184">
    <property type="entry name" value="RING"/>
    <property type="match status" value="1"/>
</dbReference>
<evidence type="ECO:0000313" key="11">
    <source>
        <dbReference type="EMBL" id="OQE05764.1"/>
    </source>
</evidence>
<keyword evidence="6" id="KW-0833">Ubl conjugation pathway</keyword>
<keyword evidence="4" id="KW-0479">Metal-binding</keyword>
<name>A0A1V6RW89_9EURO</name>
<feature type="domain" description="RING-type" evidence="10">
    <location>
        <begin position="296"/>
        <end position="337"/>
    </location>
</feature>
<feature type="compositionally biased region" description="Low complexity" evidence="9">
    <location>
        <begin position="49"/>
        <end position="58"/>
    </location>
</feature>
<gene>
    <name evidence="11" type="ORF">PENVUL_c022G09508</name>
</gene>
<dbReference type="Proteomes" id="UP000191518">
    <property type="component" value="Unassembled WGS sequence"/>
</dbReference>
<feature type="region of interest" description="Disordered" evidence="9">
    <location>
        <begin position="345"/>
        <end position="434"/>
    </location>
</feature>
<keyword evidence="3" id="KW-0808">Transferase</keyword>
<dbReference type="EMBL" id="MDYP01000022">
    <property type="protein sequence ID" value="OQE05764.1"/>
    <property type="molecule type" value="Genomic_DNA"/>
</dbReference>
<dbReference type="InterPro" id="IPR013083">
    <property type="entry name" value="Znf_RING/FYVE/PHD"/>
</dbReference>
<evidence type="ECO:0000259" key="10">
    <source>
        <dbReference type="PROSITE" id="PS50089"/>
    </source>
</evidence>
<comment type="catalytic activity">
    <reaction evidence="1">
        <text>S-ubiquitinyl-[E2 ubiquitin-conjugating enzyme]-L-cysteine + [acceptor protein]-L-lysine = [E2 ubiquitin-conjugating enzyme]-L-cysteine + N(6)-ubiquitinyl-[acceptor protein]-L-lysine.</text>
        <dbReference type="EC" id="2.3.2.27"/>
    </reaction>
</comment>
<keyword evidence="12" id="KW-1185">Reference proteome</keyword>
<dbReference type="SUPFAM" id="SSF57850">
    <property type="entry name" value="RING/U-box"/>
    <property type="match status" value="1"/>
</dbReference>
<proteinExistence type="predicted"/>
<dbReference type="AlphaFoldDB" id="A0A1V6RW89"/>
<dbReference type="OrthoDB" id="8062037at2759"/>
<feature type="compositionally biased region" description="Polar residues" evidence="9">
    <location>
        <begin position="422"/>
        <end position="434"/>
    </location>
</feature>
<evidence type="ECO:0000256" key="8">
    <source>
        <dbReference type="PROSITE-ProRule" id="PRU00175"/>
    </source>
</evidence>
<dbReference type="CDD" id="cd16454">
    <property type="entry name" value="RING-H2_PA-TM-RING"/>
    <property type="match status" value="1"/>
</dbReference>
<accession>A0A1V6RW89</accession>
<dbReference type="STRING" id="29845.A0A1V6RW89"/>
<dbReference type="GO" id="GO:0061630">
    <property type="term" value="F:ubiquitin protein ligase activity"/>
    <property type="evidence" value="ECO:0007669"/>
    <property type="project" value="UniProtKB-EC"/>
</dbReference>
<dbReference type="Pfam" id="PF13639">
    <property type="entry name" value="zf-RING_2"/>
    <property type="match status" value="1"/>
</dbReference>
<organism evidence="11 12">
    <name type="scientific">Penicillium vulpinum</name>
    <dbReference type="NCBI Taxonomy" id="29845"/>
    <lineage>
        <taxon>Eukaryota</taxon>
        <taxon>Fungi</taxon>
        <taxon>Dikarya</taxon>
        <taxon>Ascomycota</taxon>
        <taxon>Pezizomycotina</taxon>
        <taxon>Eurotiomycetes</taxon>
        <taxon>Eurotiomycetidae</taxon>
        <taxon>Eurotiales</taxon>
        <taxon>Aspergillaceae</taxon>
        <taxon>Penicillium</taxon>
    </lineage>
</organism>
<evidence type="ECO:0000256" key="7">
    <source>
        <dbReference type="ARBA" id="ARBA00022833"/>
    </source>
</evidence>